<keyword evidence="3" id="KW-0732">Signal</keyword>
<comment type="similarity">
    <text evidence="1">Belongs to the glycerophosphoryl diester phosphodiesterase family.</text>
</comment>
<evidence type="ECO:0000256" key="1">
    <source>
        <dbReference type="ARBA" id="ARBA00007277"/>
    </source>
</evidence>
<dbReference type="PANTHER" id="PTHR43620:SF7">
    <property type="entry name" value="GLYCEROPHOSPHODIESTER PHOSPHODIESTERASE GDPD5-RELATED"/>
    <property type="match status" value="1"/>
</dbReference>
<dbReference type="Proteomes" id="UP000487117">
    <property type="component" value="Unassembled WGS sequence"/>
</dbReference>
<evidence type="ECO:0000256" key="5">
    <source>
        <dbReference type="ARBA" id="ARBA00022801"/>
    </source>
</evidence>
<dbReference type="CDD" id="cd08602">
    <property type="entry name" value="GDPD_ScGlpQ1_like"/>
    <property type="match status" value="1"/>
</dbReference>
<organism evidence="8 9">
    <name type="scientific">Stenotrophomonas maltophilia</name>
    <name type="common">Pseudomonas maltophilia</name>
    <name type="synonym">Xanthomonas maltophilia</name>
    <dbReference type="NCBI Taxonomy" id="40324"/>
    <lineage>
        <taxon>Bacteria</taxon>
        <taxon>Pseudomonadati</taxon>
        <taxon>Pseudomonadota</taxon>
        <taxon>Gammaproteobacteria</taxon>
        <taxon>Lysobacterales</taxon>
        <taxon>Lysobacteraceae</taxon>
        <taxon>Stenotrophomonas</taxon>
        <taxon>Stenotrophomonas maltophilia group</taxon>
    </lineage>
</organism>
<gene>
    <name evidence="8" type="primary">glpQ</name>
    <name evidence="8" type="ORF">GAK31_03383</name>
</gene>
<protein>
    <recommendedName>
        <fullName evidence="2">glycerophosphodiester phosphodiesterase</fullName>
        <ecNumber evidence="2">3.1.4.46</ecNumber>
    </recommendedName>
</protein>
<dbReference type="GO" id="GO:0008889">
    <property type="term" value="F:glycerophosphodiester phosphodiesterase activity"/>
    <property type="evidence" value="ECO:0007669"/>
    <property type="project" value="UniProtKB-EC"/>
</dbReference>
<evidence type="ECO:0000256" key="4">
    <source>
        <dbReference type="ARBA" id="ARBA00022798"/>
    </source>
</evidence>
<dbReference type="Pfam" id="PF03009">
    <property type="entry name" value="GDPD"/>
    <property type="match status" value="1"/>
</dbReference>
<dbReference type="Gene3D" id="3.20.20.190">
    <property type="entry name" value="Phosphatidylinositol (PI) phosphodiesterase"/>
    <property type="match status" value="1"/>
</dbReference>
<reference evidence="9" key="1">
    <citation type="journal article" date="2020" name="MBio">
        <title>Horizontal gene transfer to a defensive symbiont with a reduced genome amongst a multipartite beetle microbiome.</title>
        <authorList>
            <person name="Waterworth S.C."/>
            <person name="Florez L.V."/>
            <person name="Rees E.R."/>
            <person name="Hertweck C."/>
            <person name="Kaltenpoth M."/>
            <person name="Kwan J.C."/>
        </authorList>
    </citation>
    <scope>NUCLEOTIDE SEQUENCE [LARGE SCALE GENOMIC DNA]</scope>
</reference>
<comment type="catalytic activity">
    <reaction evidence="6">
        <text>a sn-glycero-3-phosphodiester + H2O = an alcohol + sn-glycerol 3-phosphate + H(+)</text>
        <dbReference type="Rhea" id="RHEA:12969"/>
        <dbReference type="ChEBI" id="CHEBI:15377"/>
        <dbReference type="ChEBI" id="CHEBI:15378"/>
        <dbReference type="ChEBI" id="CHEBI:30879"/>
        <dbReference type="ChEBI" id="CHEBI:57597"/>
        <dbReference type="ChEBI" id="CHEBI:83408"/>
        <dbReference type="EC" id="3.1.4.46"/>
    </reaction>
</comment>
<dbReference type="PANTHER" id="PTHR43620">
    <property type="entry name" value="GLYCEROPHOSPHORYL DIESTER PHOSPHODIESTERASE"/>
    <property type="match status" value="1"/>
</dbReference>
<accession>A0A7V8JJZ0</accession>
<evidence type="ECO:0000256" key="2">
    <source>
        <dbReference type="ARBA" id="ARBA00012247"/>
    </source>
</evidence>
<sequence length="399" mass="42494">MLPDPVLPPPVIFPPHTDAHYIPIGDVAVKVLGFAVLLSLAMAPSVAMSAESSTPAAPKVSVYGHRGASALLPEHTLAAYAQAIGDGADYIEPDLVITKDGVMAARHENEIGGTSDVTAHPEFADRRTTKVIDGQKVEGWFTEDFTLAELKTLYARERLPDIRGTTNDGQFRIASLDEIIKFLVVQAGRANRGIGLVPEIKHPTYFQSIGLPMEDKLLAAIRATPYTNVGPVTIQSFETANLRYLRGKIGRGSNIRLLQLLWKGEVKPADIAKAGGSLTYVQMMTPAGLKDIATYADSIGPELRSIIPLDASGALDTPTALVRDAHAAGLMVIPYTFRPENSFMASNLCKGGEHARNPDGSIAEMRAYLATGIDALFTDDPALGRKAVDGMGAAGNAAN</sequence>
<dbReference type="SUPFAM" id="SSF51695">
    <property type="entry name" value="PLC-like phosphodiesterases"/>
    <property type="match status" value="1"/>
</dbReference>
<dbReference type="PROSITE" id="PS51704">
    <property type="entry name" value="GP_PDE"/>
    <property type="match status" value="1"/>
</dbReference>
<dbReference type="InterPro" id="IPR017946">
    <property type="entry name" value="PLC-like_Pdiesterase_TIM-brl"/>
</dbReference>
<evidence type="ECO:0000256" key="6">
    <source>
        <dbReference type="ARBA" id="ARBA00047512"/>
    </source>
</evidence>
<feature type="domain" description="GP-PDE" evidence="7">
    <location>
        <begin position="60"/>
        <end position="388"/>
    </location>
</feature>
<dbReference type="GO" id="GO:0006071">
    <property type="term" value="P:glycerol metabolic process"/>
    <property type="evidence" value="ECO:0007669"/>
    <property type="project" value="UniProtKB-KW"/>
</dbReference>
<comment type="caution">
    <text evidence="8">The sequence shown here is derived from an EMBL/GenBank/DDBJ whole genome shotgun (WGS) entry which is preliminary data.</text>
</comment>
<dbReference type="EMBL" id="WNDS01000005">
    <property type="protein sequence ID" value="KAF1013234.1"/>
    <property type="molecule type" value="Genomic_DNA"/>
</dbReference>
<evidence type="ECO:0000259" key="7">
    <source>
        <dbReference type="PROSITE" id="PS51704"/>
    </source>
</evidence>
<dbReference type="EC" id="3.1.4.46" evidence="2"/>
<dbReference type="AlphaFoldDB" id="A0A7V8JJZ0"/>
<dbReference type="GO" id="GO:0042597">
    <property type="term" value="C:periplasmic space"/>
    <property type="evidence" value="ECO:0007669"/>
    <property type="project" value="TreeGrafter"/>
</dbReference>
<evidence type="ECO:0000313" key="9">
    <source>
        <dbReference type="Proteomes" id="UP000487117"/>
    </source>
</evidence>
<proteinExistence type="inferred from homology"/>
<evidence type="ECO:0000313" key="8">
    <source>
        <dbReference type="EMBL" id="KAF1013234.1"/>
    </source>
</evidence>
<dbReference type="InterPro" id="IPR030395">
    <property type="entry name" value="GP_PDE_dom"/>
</dbReference>
<dbReference type="GO" id="GO:0006629">
    <property type="term" value="P:lipid metabolic process"/>
    <property type="evidence" value="ECO:0007669"/>
    <property type="project" value="InterPro"/>
</dbReference>
<keyword evidence="5" id="KW-0378">Hydrolase</keyword>
<evidence type="ECO:0000256" key="3">
    <source>
        <dbReference type="ARBA" id="ARBA00022729"/>
    </source>
</evidence>
<name>A0A7V8JJZ0_STEMA</name>
<keyword evidence="4" id="KW-0319">Glycerol metabolism</keyword>